<proteinExistence type="predicted"/>
<evidence type="ECO:0000313" key="2">
    <source>
        <dbReference type="Proteomes" id="UP001154282"/>
    </source>
</evidence>
<name>A0AAV0MB59_9ROSI</name>
<dbReference type="Proteomes" id="UP001154282">
    <property type="component" value="Unassembled WGS sequence"/>
</dbReference>
<organism evidence="1 2">
    <name type="scientific">Linum tenue</name>
    <dbReference type="NCBI Taxonomy" id="586396"/>
    <lineage>
        <taxon>Eukaryota</taxon>
        <taxon>Viridiplantae</taxon>
        <taxon>Streptophyta</taxon>
        <taxon>Embryophyta</taxon>
        <taxon>Tracheophyta</taxon>
        <taxon>Spermatophyta</taxon>
        <taxon>Magnoliopsida</taxon>
        <taxon>eudicotyledons</taxon>
        <taxon>Gunneridae</taxon>
        <taxon>Pentapetalae</taxon>
        <taxon>rosids</taxon>
        <taxon>fabids</taxon>
        <taxon>Malpighiales</taxon>
        <taxon>Linaceae</taxon>
        <taxon>Linum</taxon>
    </lineage>
</organism>
<reference evidence="1" key="1">
    <citation type="submission" date="2022-08" db="EMBL/GenBank/DDBJ databases">
        <authorList>
            <person name="Gutierrez-Valencia J."/>
        </authorList>
    </citation>
    <scope>NUCLEOTIDE SEQUENCE</scope>
</reference>
<evidence type="ECO:0000313" key="1">
    <source>
        <dbReference type="EMBL" id="CAI0443269.1"/>
    </source>
</evidence>
<dbReference type="EMBL" id="CAMGYJ010000007">
    <property type="protein sequence ID" value="CAI0443269.1"/>
    <property type="molecule type" value="Genomic_DNA"/>
</dbReference>
<comment type="caution">
    <text evidence="1">The sequence shown here is derived from an EMBL/GenBank/DDBJ whole genome shotgun (WGS) entry which is preliminary data.</text>
</comment>
<protein>
    <submittedName>
        <fullName evidence="1">Uncharacterized protein</fullName>
    </submittedName>
</protein>
<keyword evidence="2" id="KW-1185">Reference proteome</keyword>
<sequence length="89" mass="10130">MTKKEEQDTLDPLSYENVRFLEDWVNSKDAFIEESMKSDWAAIDPPHGNKSMLGGHSEDYINEAVFDDAEIFSGAKEGMEETIEENVAR</sequence>
<accession>A0AAV0MB59</accession>
<gene>
    <name evidence="1" type="ORF">LITE_LOCUS27601</name>
</gene>
<dbReference type="AlphaFoldDB" id="A0AAV0MB59"/>